<name>A0A1G5GDG4_9FIRM</name>
<evidence type="ECO:0000256" key="1">
    <source>
        <dbReference type="SAM" id="SignalP"/>
    </source>
</evidence>
<feature type="signal peptide" evidence="1">
    <location>
        <begin position="1"/>
        <end position="20"/>
    </location>
</feature>
<dbReference type="Gene3D" id="3.40.50.410">
    <property type="entry name" value="von Willebrand factor, type A domain"/>
    <property type="match status" value="1"/>
</dbReference>
<dbReference type="SUPFAM" id="SSF53850">
    <property type="entry name" value="Periplasmic binding protein-like II"/>
    <property type="match status" value="1"/>
</dbReference>
<feature type="chain" id="PRO_5038522701" evidence="1">
    <location>
        <begin position="21"/>
        <end position="557"/>
    </location>
</feature>
<dbReference type="RefSeq" id="WP_074463229.1">
    <property type="nucleotide sequence ID" value="NZ_FMUR01000020.1"/>
</dbReference>
<keyword evidence="4" id="KW-1185">Reference proteome</keyword>
<reference evidence="4" key="1">
    <citation type="submission" date="2016-10" db="EMBL/GenBank/DDBJ databases">
        <authorList>
            <person name="Varghese N."/>
            <person name="Submissions S."/>
        </authorList>
    </citation>
    <scope>NUCLEOTIDE SEQUENCE [LARGE SCALE GENOMIC DNA]</scope>
    <source>
        <strain evidence="4">XBD2006</strain>
    </source>
</reference>
<dbReference type="AlphaFoldDB" id="A0A1G5GDG4"/>
<dbReference type="PROSITE" id="PS51257">
    <property type="entry name" value="PROKAR_LIPOPROTEIN"/>
    <property type="match status" value="1"/>
</dbReference>
<gene>
    <name evidence="3" type="ORF">SAMN02910451_02824</name>
</gene>
<dbReference type="OrthoDB" id="1814775at2"/>
<protein>
    <submittedName>
        <fullName evidence="3">Ca-activated chloride channel family protein</fullName>
    </submittedName>
</protein>
<sequence>MKKKVLSMLLATAMIAASLAGCSKVHNDGAVSKLTEDEAKKELKSLMTQVSVKTNPNPVLDIYAEEVSEADTLAEIDTFPITVTGNGQINLEIAAATELSADAPDNWLNEVAEKFNKAGYEIDGNSVSVSVRKITSGEVVTYITAGGYQPDMYIPSNAAWGMMLDASGCKTEMIADRIAGNTAGILIKKDVYDTFKEKYGDVNVGNVLAAANAGDITFAYTNPYTSSTGLNVLCAMLASFDANDPLSDTATNALMEYQKKSPPVAYTTAVLRNQAAKGIINAMVMERQAYSNTPELKNYIYTPVGIRHDHPVYTFEWTTDQKKAAANMFVEFCKNPDMQKLATDKGFNQDDDYAAQDTGMSGADYIAAQKVWKKNKNGGKPIVAVFVADVSGSMDGEPINSLKQSLISSSSYISSDHHVGLVSYSDGVSVNLPIAQFDSTQRAYFSGEVKNLTAGGGTATYDAVLTGMQMLEDYKEQVPDAKLMLFVLTDGDQNVGYSLERITDVVGGLKVPVYSIAYNYNNVDDLEKLSGINEAAQIKANSDDVVNQLRNLFNVNL</sequence>
<evidence type="ECO:0000313" key="3">
    <source>
        <dbReference type="EMBL" id="SCY49592.1"/>
    </source>
</evidence>
<dbReference type="EMBL" id="FMUR01000020">
    <property type="protein sequence ID" value="SCY49592.1"/>
    <property type="molecule type" value="Genomic_DNA"/>
</dbReference>
<dbReference type="PANTHER" id="PTHR10579">
    <property type="entry name" value="CALCIUM-ACTIVATED CHLORIDE CHANNEL REGULATOR"/>
    <property type="match status" value="1"/>
</dbReference>
<dbReference type="PANTHER" id="PTHR10579:SF43">
    <property type="entry name" value="ZINC FINGER (C3HC4-TYPE RING FINGER) FAMILY PROTEIN"/>
    <property type="match status" value="1"/>
</dbReference>
<dbReference type="CDD" id="cd00198">
    <property type="entry name" value="vWFA"/>
    <property type="match status" value="1"/>
</dbReference>
<accession>A0A1G5GDG4</accession>
<dbReference type="PROSITE" id="PS50234">
    <property type="entry name" value="VWFA"/>
    <property type="match status" value="1"/>
</dbReference>
<dbReference type="Pfam" id="PF13531">
    <property type="entry name" value="SBP_bac_11"/>
    <property type="match status" value="1"/>
</dbReference>
<dbReference type="Proteomes" id="UP000183047">
    <property type="component" value="Unassembled WGS sequence"/>
</dbReference>
<proteinExistence type="predicted"/>
<evidence type="ECO:0000259" key="2">
    <source>
        <dbReference type="PROSITE" id="PS50234"/>
    </source>
</evidence>
<dbReference type="InterPro" id="IPR051266">
    <property type="entry name" value="CLCR"/>
</dbReference>
<keyword evidence="1" id="KW-0732">Signal</keyword>
<dbReference type="Pfam" id="PF00092">
    <property type="entry name" value="VWA"/>
    <property type="match status" value="1"/>
</dbReference>
<evidence type="ECO:0000313" key="4">
    <source>
        <dbReference type="Proteomes" id="UP000183047"/>
    </source>
</evidence>
<feature type="domain" description="VWFA" evidence="2">
    <location>
        <begin position="383"/>
        <end position="557"/>
    </location>
</feature>
<dbReference type="SMART" id="SM00327">
    <property type="entry name" value="VWA"/>
    <property type="match status" value="1"/>
</dbReference>
<dbReference type="InterPro" id="IPR036465">
    <property type="entry name" value="vWFA_dom_sf"/>
</dbReference>
<dbReference type="InterPro" id="IPR002035">
    <property type="entry name" value="VWF_A"/>
</dbReference>
<organism evidence="3 4">
    <name type="scientific">Butyrivibrio hungatei</name>
    <dbReference type="NCBI Taxonomy" id="185008"/>
    <lineage>
        <taxon>Bacteria</taxon>
        <taxon>Bacillati</taxon>
        <taxon>Bacillota</taxon>
        <taxon>Clostridia</taxon>
        <taxon>Lachnospirales</taxon>
        <taxon>Lachnospiraceae</taxon>
        <taxon>Butyrivibrio</taxon>
    </lineage>
</organism>
<dbReference type="SUPFAM" id="SSF53300">
    <property type="entry name" value="vWA-like"/>
    <property type="match status" value="1"/>
</dbReference>